<gene>
    <name evidence="3" type="ORF">ACFO0N_05775</name>
</gene>
<dbReference type="InterPro" id="IPR058473">
    <property type="entry name" value="DUF8159"/>
</dbReference>
<feature type="compositionally biased region" description="Acidic residues" evidence="1">
    <location>
        <begin position="111"/>
        <end position="125"/>
    </location>
</feature>
<evidence type="ECO:0000256" key="1">
    <source>
        <dbReference type="SAM" id="MobiDB-lite"/>
    </source>
</evidence>
<accession>A0ABD5P9X3</accession>
<evidence type="ECO:0000313" key="3">
    <source>
        <dbReference type="EMBL" id="MFC4357458.1"/>
    </source>
</evidence>
<proteinExistence type="predicted"/>
<evidence type="ECO:0000313" key="4">
    <source>
        <dbReference type="Proteomes" id="UP001595921"/>
    </source>
</evidence>
<sequence length="132" mass="14682">MSDDMTGLEAELRSNGISVEALSRGDQVELTYLTAFPGERVHHPEMGRALNTFIDLVEDDRWEPARVEATVVRADDDVQGTWHAEPEWFDALCSYRISETEFSTRVLDTLEESVDEESETLDETADASGGAA</sequence>
<dbReference type="Pfam" id="PF26490">
    <property type="entry name" value="DUF8159"/>
    <property type="match status" value="1"/>
</dbReference>
<feature type="region of interest" description="Disordered" evidence="1">
    <location>
        <begin position="111"/>
        <end position="132"/>
    </location>
</feature>
<organism evidence="3 4">
    <name type="scientific">Halobium salinum</name>
    <dbReference type="NCBI Taxonomy" id="1364940"/>
    <lineage>
        <taxon>Archaea</taxon>
        <taxon>Methanobacteriati</taxon>
        <taxon>Methanobacteriota</taxon>
        <taxon>Stenosarchaea group</taxon>
        <taxon>Halobacteria</taxon>
        <taxon>Halobacteriales</taxon>
        <taxon>Haloferacaceae</taxon>
        <taxon>Halobium</taxon>
    </lineage>
</organism>
<protein>
    <recommendedName>
        <fullName evidence="2">DUF8159 domain-containing protein</fullName>
    </recommendedName>
</protein>
<dbReference type="Proteomes" id="UP001595921">
    <property type="component" value="Unassembled WGS sequence"/>
</dbReference>
<keyword evidence="4" id="KW-1185">Reference proteome</keyword>
<reference evidence="3 4" key="1">
    <citation type="journal article" date="2019" name="Int. J. Syst. Evol. Microbiol.">
        <title>The Global Catalogue of Microorganisms (GCM) 10K type strain sequencing project: providing services to taxonomists for standard genome sequencing and annotation.</title>
        <authorList>
            <consortium name="The Broad Institute Genomics Platform"/>
            <consortium name="The Broad Institute Genome Sequencing Center for Infectious Disease"/>
            <person name="Wu L."/>
            <person name="Ma J."/>
        </authorList>
    </citation>
    <scope>NUCLEOTIDE SEQUENCE [LARGE SCALE GENOMIC DNA]</scope>
    <source>
        <strain evidence="3 4">CGMCC 1.12553</strain>
    </source>
</reference>
<evidence type="ECO:0000259" key="2">
    <source>
        <dbReference type="Pfam" id="PF26490"/>
    </source>
</evidence>
<comment type="caution">
    <text evidence="3">The sequence shown here is derived from an EMBL/GenBank/DDBJ whole genome shotgun (WGS) entry which is preliminary data.</text>
</comment>
<feature type="domain" description="DUF8159" evidence="2">
    <location>
        <begin position="4"/>
        <end position="114"/>
    </location>
</feature>
<dbReference type="EMBL" id="JBHSDS010000003">
    <property type="protein sequence ID" value="MFC4357458.1"/>
    <property type="molecule type" value="Genomic_DNA"/>
</dbReference>
<dbReference type="AlphaFoldDB" id="A0ABD5P9X3"/>
<name>A0ABD5P9X3_9EURY</name>
<dbReference type="RefSeq" id="WP_267622242.1">
    <property type="nucleotide sequence ID" value="NZ_JAODIW010000006.1"/>
</dbReference>